<evidence type="ECO:0000313" key="3">
    <source>
        <dbReference type="Proteomes" id="UP000199532"/>
    </source>
</evidence>
<gene>
    <name evidence="2" type="ORF">SAMN04487995_2216</name>
</gene>
<proteinExistence type="predicted"/>
<evidence type="ECO:0000256" key="1">
    <source>
        <dbReference type="SAM" id="SignalP"/>
    </source>
</evidence>
<dbReference type="STRING" id="408657.SAMN04487995_2216"/>
<reference evidence="2 3" key="1">
    <citation type="submission" date="2016-10" db="EMBL/GenBank/DDBJ databases">
        <authorList>
            <person name="de Groot N.N."/>
        </authorList>
    </citation>
    <scope>NUCLEOTIDE SEQUENCE [LARGE SCALE GENOMIC DNA]</scope>
    <source>
        <strain evidence="2 3">DSM 19938</strain>
    </source>
</reference>
<dbReference type="EMBL" id="FNXY01000003">
    <property type="protein sequence ID" value="SEI78759.1"/>
    <property type="molecule type" value="Genomic_DNA"/>
</dbReference>
<protein>
    <submittedName>
        <fullName evidence="2">Uncharacterized protein</fullName>
    </submittedName>
</protein>
<organism evidence="2 3">
    <name type="scientific">Dyadobacter koreensis</name>
    <dbReference type="NCBI Taxonomy" id="408657"/>
    <lineage>
        <taxon>Bacteria</taxon>
        <taxon>Pseudomonadati</taxon>
        <taxon>Bacteroidota</taxon>
        <taxon>Cytophagia</taxon>
        <taxon>Cytophagales</taxon>
        <taxon>Spirosomataceae</taxon>
        <taxon>Dyadobacter</taxon>
    </lineage>
</organism>
<dbReference type="AlphaFoldDB" id="A0A1H6TFD0"/>
<name>A0A1H6TFD0_9BACT</name>
<dbReference type="Proteomes" id="UP000199532">
    <property type="component" value="Unassembled WGS sequence"/>
</dbReference>
<keyword evidence="1" id="KW-0732">Signal</keyword>
<evidence type="ECO:0000313" key="2">
    <source>
        <dbReference type="EMBL" id="SEI78759.1"/>
    </source>
</evidence>
<sequence length="160" mass="17129">MKKNINISFLALALFFSILLTSCYDEPDLISEISTSVGKVAQVSVVWLGTTRTVSSSSAVVTGLTVDAGASTNFNIEFTSEIPVKEFKIYYAATSTGAQTLVTTIPAGTQKYDQVLRNYVLAVPVKAQDTKGTTRVFFAEIIGENGLASIQKSATLTTNK</sequence>
<accession>A0A1H6TFD0</accession>
<feature type="chain" id="PRO_5011616595" evidence="1">
    <location>
        <begin position="23"/>
        <end position="160"/>
    </location>
</feature>
<dbReference type="RefSeq" id="WP_090335211.1">
    <property type="nucleotide sequence ID" value="NZ_FNXY01000003.1"/>
</dbReference>
<feature type="signal peptide" evidence="1">
    <location>
        <begin position="1"/>
        <end position="22"/>
    </location>
</feature>
<dbReference type="PROSITE" id="PS51257">
    <property type="entry name" value="PROKAR_LIPOPROTEIN"/>
    <property type="match status" value="1"/>
</dbReference>
<dbReference type="OrthoDB" id="953023at2"/>
<keyword evidence="3" id="KW-1185">Reference proteome</keyword>